<reference evidence="1 2" key="1">
    <citation type="journal article" date="2019" name="Sci. Rep.">
        <title>Orb-weaving spider Araneus ventricosus genome elucidates the spidroin gene catalogue.</title>
        <authorList>
            <person name="Kono N."/>
            <person name="Nakamura H."/>
            <person name="Ohtoshi R."/>
            <person name="Moran D.A.P."/>
            <person name="Shinohara A."/>
            <person name="Yoshida Y."/>
            <person name="Fujiwara M."/>
            <person name="Mori M."/>
            <person name="Tomita M."/>
            <person name="Arakawa K."/>
        </authorList>
    </citation>
    <scope>NUCLEOTIDE SEQUENCE [LARGE SCALE GENOMIC DNA]</scope>
</reference>
<evidence type="ECO:0000313" key="2">
    <source>
        <dbReference type="Proteomes" id="UP000499080"/>
    </source>
</evidence>
<protein>
    <submittedName>
        <fullName evidence="1">Uncharacterized protein</fullName>
    </submittedName>
</protein>
<dbReference type="Proteomes" id="UP000499080">
    <property type="component" value="Unassembled WGS sequence"/>
</dbReference>
<gene>
    <name evidence="1" type="ORF">AVEN_276_1</name>
</gene>
<proteinExistence type="predicted"/>
<sequence length="92" mass="10184">MALFMYEVSRVWPGCGGEFIFYFTSSENLINKDTPRGQHVTAETQLKDSCRMAESSKLKNPTGILILPVSAEREEAVSYLGKVPDDGCGHVQ</sequence>
<dbReference type="EMBL" id="BGPR01000219">
    <property type="protein sequence ID" value="GBM05801.1"/>
    <property type="molecule type" value="Genomic_DNA"/>
</dbReference>
<accession>A0A4Y2CN04</accession>
<keyword evidence="2" id="KW-1185">Reference proteome</keyword>
<name>A0A4Y2CN04_ARAVE</name>
<evidence type="ECO:0000313" key="1">
    <source>
        <dbReference type="EMBL" id="GBM05801.1"/>
    </source>
</evidence>
<dbReference type="AlphaFoldDB" id="A0A4Y2CN04"/>
<organism evidence="1 2">
    <name type="scientific">Araneus ventricosus</name>
    <name type="common">Orbweaver spider</name>
    <name type="synonym">Epeira ventricosa</name>
    <dbReference type="NCBI Taxonomy" id="182803"/>
    <lineage>
        <taxon>Eukaryota</taxon>
        <taxon>Metazoa</taxon>
        <taxon>Ecdysozoa</taxon>
        <taxon>Arthropoda</taxon>
        <taxon>Chelicerata</taxon>
        <taxon>Arachnida</taxon>
        <taxon>Araneae</taxon>
        <taxon>Araneomorphae</taxon>
        <taxon>Entelegynae</taxon>
        <taxon>Araneoidea</taxon>
        <taxon>Araneidae</taxon>
        <taxon>Araneus</taxon>
    </lineage>
</organism>
<comment type="caution">
    <text evidence="1">The sequence shown here is derived from an EMBL/GenBank/DDBJ whole genome shotgun (WGS) entry which is preliminary data.</text>
</comment>